<dbReference type="GO" id="GO:0016787">
    <property type="term" value="F:hydrolase activity"/>
    <property type="evidence" value="ECO:0007669"/>
    <property type="project" value="UniProtKB-KW"/>
</dbReference>
<keyword evidence="4" id="KW-0378">Hydrolase</keyword>
<dbReference type="PROSITE" id="PS50144">
    <property type="entry name" value="MATH"/>
    <property type="match status" value="2"/>
</dbReference>
<dbReference type="InterPro" id="IPR050804">
    <property type="entry name" value="MCC"/>
</dbReference>
<name>A0A445FJ72_GLYSO</name>
<feature type="coiled-coil region" evidence="2">
    <location>
        <begin position="759"/>
        <end position="800"/>
    </location>
</feature>
<comment type="caution">
    <text evidence="4">The sequence shown here is derived from an EMBL/GenBank/DDBJ whole genome shotgun (WGS) entry which is preliminary data.</text>
</comment>
<dbReference type="InterPro" id="IPR002083">
    <property type="entry name" value="MATH/TRAF_dom"/>
</dbReference>
<sequence>MMAATRMDNKRRPSINFETFTWKIENFSRQNTNKLKSKAFQIRGYKWQIRLYPLVKNVDHFSLRLMVADSLPPYGWDRNTYFKLALINQLDGSKSVVKETEQKFKGGFREWGSFFVNVSDFYDPKQGYLVNDTCIIEAHVCVSDLSTLQANNLNIITPTNDLKFGDQSARHSETSEGEVQGSDLTLRDLLDLECLAKEGADFVPLLEEACIWHPSLIRSQSKSSKLFKQWAFTSLGEVLHVLKISKVKDMNEDAFNHLQGLWEELVKRSGFQLSWLEPYVQSALAMKAQVEKAAEVNKLKDNVVDLEVKMKKLRGELKAAEAEFEVARRALAEARKGFIEIEMMGGNARVSTANTSLVLSFDVLGLSVLCFVLNQSSGTCNLAPKSLLFKAYWVSHQLKSRYLFRMENQQVKGVALEKFTWKVEGFTKLNTKKQSSKAFKVGGYKWKIVLYPKGRNVEYLSLYMKVADSLPPYGWSRFVYFRLALINQVDSKKSIVKETQQKFNAGNSAWGSPSFIPLSEFHDLAQGYLVKDACIIEAQVLVSKVAFNIPGSLAQSITTIHEPNGDQARLTEVEMTPSDLTSSPTSTQGSKDDHVNEIELQLIHSEDQEIGPSASDFTPSPKQVQFAPSAPPMYPSLFDESEQVILTPLSDLIDFNSVEAEEASFIPLWEEVCSWHPSLIENQRRRSPRFILWAFIALGRVLHFLKTKTIRDMGNDDCMMHLQVLWEELQPFGFDLTWLEPHVQSAMSAKAYFERGEYVKSIRVNIASLEIELKKLKTKLAVAELDLEVARRDLAEVENDFQERDMDAELGYGIP</sequence>
<gene>
    <name evidence="4" type="ORF">D0Y65_052074</name>
</gene>
<accession>A0A445FJ72</accession>
<evidence type="ECO:0000256" key="1">
    <source>
        <dbReference type="ARBA" id="ARBA00023054"/>
    </source>
</evidence>
<dbReference type="Pfam" id="PF22486">
    <property type="entry name" value="MATH_2"/>
    <property type="match status" value="2"/>
</dbReference>
<dbReference type="Gene3D" id="2.60.210.10">
    <property type="entry name" value="Apoptosis, Tumor Necrosis Factor Receptor Associated Protein 2, Chain A"/>
    <property type="match status" value="2"/>
</dbReference>
<dbReference type="CDD" id="cd00121">
    <property type="entry name" value="MATH"/>
    <property type="match status" value="2"/>
</dbReference>
<dbReference type="PANTHER" id="PTHR46236:SF36">
    <property type="entry name" value="MATH (MEPRIN AND TRAF-C-LIKE) DOMAIN PROTEIN"/>
    <property type="match status" value="1"/>
</dbReference>
<evidence type="ECO:0000313" key="4">
    <source>
        <dbReference type="EMBL" id="RZB48899.1"/>
    </source>
</evidence>
<keyword evidence="1 2" id="KW-0175">Coiled coil</keyword>
<feature type="coiled-coil region" evidence="2">
    <location>
        <begin position="296"/>
        <end position="337"/>
    </location>
</feature>
<dbReference type="SMART" id="SM00061">
    <property type="entry name" value="MATH"/>
    <property type="match status" value="2"/>
</dbReference>
<dbReference type="AlphaFoldDB" id="A0A445FJ72"/>
<dbReference type="PANTHER" id="PTHR46236">
    <property type="entry name" value="TRAF-LIKE SUPERFAMILY PROTEIN"/>
    <property type="match status" value="1"/>
</dbReference>
<proteinExistence type="predicted"/>
<dbReference type="SUPFAM" id="SSF49599">
    <property type="entry name" value="TRAF domain-like"/>
    <property type="match status" value="2"/>
</dbReference>
<evidence type="ECO:0000313" key="5">
    <source>
        <dbReference type="Proteomes" id="UP000289340"/>
    </source>
</evidence>
<dbReference type="InterPro" id="IPR008974">
    <property type="entry name" value="TRAF-like"/>
</dbReference>
<dbReference type="EMBL" id="QZWG01000019">
    <property type="protein sequence ID" value="RZB48899.1"/>
    <property type="molecule type" value="Genomic_DNA"/>
</dbReference>
<protein>
    <submittedName>
        <fullName evidence="4">Ubiquitin carboxyl-terminal hydrolase 13</fullName>
    </submittedName>
</protein>
<feature type="domain" description="MATH" evidence="3">
    <location>
        <begin position="416"/>
        <end position="540"/>
    </location>
</feature>
<feature type="domain" description="MATH" evidence="3">
    <location>
        <begin position="17"/>
        <end position="140"/>
    </location>
</feature>
<organism evidence="4 5">
    <name type="scientific">Glycine soja</name>
    <name type="common">Wild soybean</name>
    <dbReference type="NCBI Taxonomy" id="3848"/>
    <lineage>
        <taxon>Eukaryota</taxon>
        <taxon>Viridiplantae</taxon>
        <taxon>Streptophyta</taxon>
        <taxon>Embryophyta</taxon>
        <taxon>Tracheophyta</taxon>
        <taxon>Spermatophyta</taxon>
        <taxon>Magnoliopsida</taxon>
        <taxon>eudicotyledons</taxon>
        <taxon>Gunneridae</taxon>
        <taxon>Pentapetalae</taxon>
        <taxon>rosids</taxon>
        <taxon>fabids</taxon>
        <taxon>Fabales</taxon>
        <taxon>Fabaceae</taxon>
        <taxon>Papilionoideae</taxon>
        <taxon>50 kb inversion clade</taxon>
        <taxon>NPAAA clade</taxon>
        <taxon>indigoferoid/millettioid clade</taxon>
        <taxon>Phaseoleae</taxon>
        <taxon>Glycine</taxon>
        <taxon>Glycine subgen. Soja</taxon>
    </lineage>
</organism>
<reference evidence="4 5" key="1">
    <citation type="submission" date="2018-09" db="EMBL/GenBank/DDBJ databases">
        <title>A high-quality reference genome of wild soybean provides a powerful tool to mine soybean genomes.</title>
        <authorList>
            <person name="Xie M."/>
            <person name="Chung C.Y.L."/>
            <person name="Li M.-W."/>
            <person name="Wong F.-L."/>
            <person name="Chan T.-F."/>
            <person name="Lam H.-M."/>
        </authorList>
    </citation>
    <scope>NUCLEOTIDE SEQUENCE [LARGE SCALE GENOMIC DNA]</scope>
    <source>
        <strain evidence="5">cv. W05</strain>
        <tissue evidence="4">Hypocotyl of etiolated seedlings</tissue>
    </source>
</reference>
<evidence type="ECO:0000259" key="3">
    <source>
        <dbReference type="PROSITE" id="PS50144"/>
    </source>
</evidence>
<dbReference type="Proteomes" id="UP000289340">
    <property type="component" value="Chromosome 19"/>
</dbReference>
<evidence type="ECO:0000256" key="2">
    <source>
        <dbReference type="SAM" id="Coils"/>
    </source>
</evidence>
<keyword evidence="5" id="KW-1185">Reference proteome</keyword>